<dbReference type="Proteomes" id="UP001287356">
    <property type="component" value="Unassembled WGS sequence"/>
</dbReference>
<evidence type="ECO:0000313" key="4">
    <source>
        <dbReference type="EMBL" id="KAK3360991.1"/>
    </source>
</evidence>
<evidence type="ECO:0000256" key="3">
    <source>
        <dbReference type="SAM" id="Phobius"/>
    </source>
</evidence>
<keyword evidence="3" id="KW-0812">Transmembrane</keyword>
<dbReference type="EMBL" id="JAULSN010000013">
    <property type="protein sequence ID" value="KAK3360991.1"/>
    <property type="molecule type" value="Genomic_DNA"/>
</dbReference>
<dbReference type="PANTHER" id="PTHR47466:SF1">
    <property type="entry name" value="METALLOPROTEASE MEP1 (AFU_ORTHOLOGUE AFUA_1G07730)-RELATED"/>
    <property type="match status" value="1"/>
</dbReference>
<dbReference type="InterPro" id="IPR024079">
    <property type="entry name" value="MetalloPept_cat_dom_sf"/>
</dbReference>
<evidence type="ECO:0000256" key="2">
    <source>
        <dbReference type="SAM" id="MobiDB-lite"/>
    </source>
</evidence>
<dbReference type="GO" id="GO:0008237">
    <property type="term" value="F:metallopeptidase activity"/>
    <property type="evidence" value="ECO:0007669"/>
    <property type="project" value="InterPro"/>
</dbReference>
<evidence type="ECO:0000313" key="5">
    <source>
        <dbReference type="Proteomes" id="UP001287356"/>
    </source>
</evidence>
<gene>
    <name evidence="4" type="ORF">B0T24DRAFT_599776</name>
</gene>
<organism evidence="4 5">
    <name type="scientific">Lasiosphaeria ovina</name>
    <dbReference type="NCBI Taxonomy" id="92902"/>
    <lineage>
        <taxon>Eukaryota</taxon>
        <taxon>Fungi</taxon>
        <taxon>Dikarya</taxon>
        <taxon>Ascomycota</taxon>
        <taxon>Pezizomycotina</taxon>
        <taxon>Sordariomycetes</taxon>
        <taxon>Sordariomycetidae</taxon>
        <taxon>Sordariales</taxon>
        <taxon>Lasiosphaeriaceae</taxon>
        <taxon>Lasiosphaeria</taxon>
    </lineage>
</organism>
<sequence>MAVGGSPCDPTLTRRANDNRVFAGSAASSMATLVAFGGVSSAAYLTSRHLNMLSQWSQCGTAGLIDGRPLPTQCGLWRAAHGPEDKMSKELPNLEGRSRDSLSHNHHHTSSDSGSWPYGRLTGRCPNTAQNEVDEQINIIKKIYKEQIGGDSQIGEGVTLAASAPTRNPRLRRDSCVVSDFTLNGSTYPYINRGLSAVYEIGYWFGLYHIFQDDQMRHNNQNPDPCLAIDPDNYVLDTPKIKATAGIVGTYVIGADTCPTSNKTDVDPIHNYMAYSSDDCLFRVYPWPGLAHQGYLGKLSGQCYGLDL</sequence>
<accession>A0AAE0JSF9</accession>
<reference evidence="4" key="1">
    <citation type="journal article" date="2023" name="Mol. Phylogenet. Evol.">
        <title>Genome-scale phylogeny and comparative genomics of the fungal order Sordariales.</title>
        <authorList>
            <person name="Hensen N."/>
            <person name="Bonometti L."/>
            <person name="Westerberg I."/>
            <person name="Brannstrom I.O."/>
            <person name="Guillou S."/>
            <person name="Cros-Aarteil S."/>
            <person name="Calhoun S."/>
            <person name="Haridas S."/>
            <person name="Kuo A."/>
            <person name="Mondo S."/>
            <person name="Pangilinan J."/>
            <person name="Riley R."/>
            <person name="LaButti K."/>
            <person name="Andreopoulos B."/>
            <person name="Lipzen A."/>
            <person name="Chen C."/>
            <person name="Yan M."/>
            <person name="Daum C."/>
            <person name="Ng V."/>
            <person name="Clum A."/>
            <person name="Steindorff A."/>
            <person name="Ohm R.A."/>
            <person name="Martin F."/>
            <person name="Silar P."/>
            <person name="Natvig D.O."/>
            <person name="Lalanne C."/>
            <person name="Gautier V."/>
            <person name="Ament-Velasquez S.L."/>
            <person name="Kruys A."/>
            <person name="Hutchinson M.I."/>
            <person name="Powell A.J."/>
            <person name="Barry K."/>
            <person name="Miller A.N."/>
            <person name="Grigoriev I.V."/>
            <person name="Debuchy R."/>
            <person name="Gladieux P."/>
            <person name="Hiltunen Thoren M."/>
            <person name="Johannesson H."/>
        </authorList>
    </citation>
    <scope>NUCLEOTIDE SEQUENCE</scope>
    <source>
        <strain evidence="4">CBS 958.72</strain>
    </source>
</reference>
<dbReference type="PANTHER" id="PTHR47466">
    <property type="match status" value="1"/>
</dbReference>
<comment type="similarity">
    <text evidence="1">Belongs to the peptidase M43B family.</text>
</comment>
<dbReference type="AlphaFoldDB" id="A0AAE0JSF9"/>
<dbReference type="Gene3D" id="3.40.390.10">
    <property type="entry name" value="Collagenase (Catalytic Domain)"/>
    <property type="match status" value="1"/>
</dbReference>
<protein>
    <submittedName>
        <fullName evidence="4">Uncharacterized protein</fullName>
    </submittedName>
</protein>
<name>A0AAE0JSF9_9PEZI</name>
<keyword evidence="3" id="KW-1133">Transmembrane helix</keyword>
<keyword evidence="5" id="KW-1185">Reference proteome</keyword>
<comment type="caution">
    <text evidence="4">The sequence shown here is derived from an EMBL/GenBank/DDBJ whole genome shotgun (WGS) entry which is preliminary data.</text>
</comment>
<evidence type="ECO:0000256" key="1">
    <source>
        <dbReference type="ARBA" id="ARBA00008721"/>
    </source>
</evidence>
<feature type="region of interest" description="Disordered" evidence="2">
    <location>
        <begin position="85"/>
        <end position="120"/>
    </location>
</feature>
<dbReference type="SUPFAM" id="SSF55486">
    <property type="entry name" value="Metalloproteases ('zincins'), catalytic domain"/>
    <property type="match status" value="1"/>
</dbReference>
<proteinExistence type="inferred from homology"/>
<keyword evidence="3" id="KW-0472">Membrane</keyword>
<reference evidence="4" key="2">
    <citation type="submission" date="2023-06" db="EMBL/GenBank/DDBJ databases">
        <authorList>
            <consortium name="Lawrence Berkeley National Laboratory"/>
            <person name="Haridas S."/>
            <person name="Hensen N."/>
            <person name="Bonometti L."/>
            <person name="Westerberg I."/>
            <person name="Brannstrom I.O."/>
            <person name="Guillou S."/>
            <person name="Cros-Aarteil S."/>
            <person name="Calhoun S."/>
            <person name="Kuo A."/>
            <person name="Mondo S."/>
            <person name="Pangilinan J."/>
            <person name="Riley R."/>
            <person name="Labutti K."/>
            <person name="Andreopoulos B."/>
            <person name="Lipzen A."/>
            <person name="Chen C."/>
            <person name="Yanf M."/>
            <person name="Daum C."/>
            <person name="Ng V."/>
            <person name="Clum A."/>
            <person name="Steindorff A."/>
            <person name="Ohm R."/>
            <person name="Martin F."/>
            <person name="Silar P."/>
            <person name="Natvig D."/>
            <person name="Lalanne C."/>
            <person name="Gautier V."/>
            <person name="Ament-Velasquez S.L."/>
            <person name="Kruys A."/>
            <person name="Hutchinson M.I."/>
            <person name="Powell A.J."/>
            <person name="Barry K."/>
            <person name="Miller A.N."/>
            <person name="Grigoriev I.V."/>
            <person name="Debuchy R."/>
            <person name="Gladieux P."/>
            <person name="Thoren M.H."/>
            <person name="Johannesson H."/>
        </authorList>
    </citation>
    <scope>NUCLEOTIDE SEQUENCE</scope>
    <source>
        <strain evidence="4">CBS 958.72</strain>
    </source>
</reference>
<feature type="transmembrane region" description="Helical" evidence="3">
    <location>
        <begin position="21"/>
        <end position="45"/>
    </location>
</feature>